<name>A0ABT8JXG6_9MICC</name>
<reference evidence="3" key="1">
    <citation type="submission" date="2023-06" db="EMBL/GenBank/DDBJ databases">
        <title>MT1 and MT2 Draft Genomes of Novel Species.</title>
        <authorList>
            <person name="Venkateswaran K."/>
        </authorList>
    </citation>
    <scope>NUCLEOTIDE SEQUENCE</scope>
    <source>
        <strain evidence="3">IIF3SC-B10</strain>
    </source>
</reference>
<dbReference type="EMBL" id="JAROCG010000001">
    <property type="protein sequence ID" value="MDN4609870.1"/>
    <property type="molecule type" value="Genomic_DNA"/>
</dbReference>
<dbReference type="Pfam" id="PF00801">
    <property type="entry name" value="PKD"/>
    <property type="match status" value="1"/>
</dbReference>
<dbReference type="InterPro" id="IPR000601">
    <property type="entry name" value="PKD_dom"/>
</dbReference>
<protein>
    <submittedName>
        <fullName evidence="3">PKD domain-containing protein</fullName>
    </submittedName>
</protein>
<dbReference type="InterPro" id="IPR013783">
    <property type="entry name" value="Ig-like_fold"/>
</dbReference>
<dbReference type="InterPro" id="IPR035986">
    <property type="entry name" value="PKD_dom_sf"/>
</dbReference>
<organism evidence="3 4">
    <name type="scientific">Arthrobacter burdickii</name>
    <dbReference type="NCBI Taxonomy" id="3035920"/>
    <lineage>
        <taxon>Bacteria</taxon>
        <taxon>Bacillati</taxon>
        <taxon>Actinomycetota</taxon>
        <taxon>Actinomycetes</taxon>
        <taxon>Micrococcales</taxon>
        <taxon>Micrococcaceae</taxon>
        <taxon>Arthrobacter</taxon>
    </lineage>
</organism>
<dbReference type="SUPFAM" id="SSF49299">
    <property type="entry name" value="PKD domain"/>
    <property type="match status" value="1"/>
</dbReference>
<dbReference type="Gene3D" id="2.60.40.10">
    <property type="entry name" value="Immunoglobulins"/>
    <property type="match status" value="1"/>
</dbReference>
<evidence type="ECO:0000259" key="2">
    <source>
        <dbReference type="Pfam" id="PF00801"/>
    </source>
</evidence>
<keyword evidence="4" id="KW-1185">Reference proteome</keyword>
<dbReference type="Proteomes" id="UP001174209">
    <property type="component" value="Unassembled WGS sequence"/>
</dbReference>
<evidence type="ECO:0000313" key="3">
    <source>
        <dbReference type="EMBL" id="MDN4609870.1"/>
    </source>
</evidence>
<feature type="domain" description="PKD" evidence="2">
    <location>
        <begin position="524"/>
        <end position="595"/>
    </location>
</feature>
<accession>A0ABT8JXG6</accession>
<comment type="caution">
    <text evidence="3">The sequence shown here is derived from an EMBL/GenBank/DDBJ whole genome shotgun (WGS) entry which is preliminary data.</text>
</comment>
<feature type="signal peptide" evidence="1">
    <location>
        <begin position="1"/>
        <end position="32"/>
    </location>
</feature>
<gene>
    <name evidence="3" type="ORF">P5G52_03230</name>
</gene>
<evidence type="ECO:0000313" key="4">
    <source>
        <dbReference type="Proteomes" id="UP001174209"/>
    </source>
</evidence>
<feature type="chain" id="PRO_5045959171" evidence="1">
    <location>
        <begin position="33"/>
        <end position="619"/>
    </location>
</feature>
<sequence>MRFTPTHRKGIGAAAATLLLGTGLSTAAPALAASPECATIDSAMQVTADCLDPTYRTPVIDSETDETLPTPHHRVRGHFEGTNIQFTIYLHAQQDKAQWDGRFFQFTYPVVFGPGQDTSKADDRAIGFALSSGGYAVQAGNASFALGYRHAAAAAKFAEQVAAKYYGSNRPIYGYLYGPSGGSFQTIGAAENSTGVWEGYVPMVQAIPQPTSYNFLGRAAAQLILEDKADEIRAALLPGGSGDPYATLDEAERTVLREVHALGIPWKGWEYPDFLLGRTGYQSDQLDQSRPLANDPTYVDDFWSADGYLGTEDSPLGDRIRAELAEVGDTVAHRWNIANRFYYRYLLPAADEGFVGLDQFRHPDGTPLYPQRAVSIAPYTGGSAGSASGNTAFDGSVNGKVIAVANLYDTDALPWHTDWYRQRIEATLGDAAAGTYRVYFNDHADHQDAPVAGERAKHLVNWYGMAEQALRDVAAWVEDGVAPPASTQYEISDAQVLVPDNAAARRGIQPTVDLTAQGKEITTTQVGQSVRLKAKAQVPPDAGKIVRTEWDLDGDGVFTDAPVTRVGNALTFQSTVTFDEPGTYLVALRVSSERNGDPTAHFALAQNLDRVQVVVTPSR</sequence>
<dbReference type="CDD" id="cd00146">
    <property type="entry name" value="PKD"/>
    <property type="match status" value="1"/>
</dbReference>
<evidence type="ECO:0000256" key="1">
    <source>
        <dbReference type="SAM" id="SignalP"/>
    </source>
</evidence>
<keyword evidence="1" id="KW-0732">Signal</keyword>
<dbReference type="RefSeq" id="WP_301224624.1">
    <property type="nucleotide sequence ID" value="NZ_JAROCG010000001.1"/>
</dbReference>
<proteinExistence type="predicted"/>